<dbReference type="GO" id="GO:0009372">
    <property type="term" value="P:quorum sensing"/>
    <property type="evidence" value="ECO:0007669"/>
    <property type="project" value="UniProtKB-UniRule"/>
</dbReference>
<dbReference type="GO" id="GO:0008233">
    <property type="term" value="F:peptidase activity"/>
    <property type="evidence" value="ECO:0007669"/>
    <property type="project" value="UniProtKB-UniRule"/>
</dbReference>
<evidence type="ECO:0000256" key="8">
    <source>
        <dbReference type="HAMAP-Rule" id="MF_00784"/>
    </source>
</evidence>
<dbReference type="Proteomes" id="UP000190951">
    <property type="component" value="Chromosome"/>
</dbReference>
<dbReference type="RefSeq" id="WP_077833289.1">
    <property type="nucleotide sequence ID" value="NZ_CP096983.1"/>
</dbReference>
<keyword evidence="10" id="KW-1185">Reference proteome</keyword>
<dbReference type="KEGG" id="crw:CROST_002790"/>
<feature type="transmembrane region" description="Helical" evidence="8">
    <location>
        <begin position="171"/>
        <end position="192"/>
    </location>
</feature>
<keyword evidence="1 8" id="KW-1003">Cell membrane</keyword>
<feature type="transmembrane region" description="Helical" evidence="8">
    <location>
        <begin position="108"/>
        <end position="128"/>
    </location>
</feature>
<dbReference type="InterPro" id="IPR006741">
    <property type="entry name" value="AgrB"/>
</dbReference>
<evidence type="ECO:0000256" key="3">
    <source>
        <dbReference type="ARBA" id="ARBA00022670"/>
    </source>
</evidence>
<dbReference type="EMBL" id="CP096983">
    <property type="protein sequence ID" value="URZ09598.1"/>
    <property type="molecule type" value="Genomic_DNA"/>
</dbReference>
<dbReference type="GO" id="GO:0005886">
    <property type="term" value="C:plasma membrane"/>
    <property type="evidence" value="ECO:0007669"/>
    <property type="project" value="UniProtKB-SubCell"/>
</dbReference>
<evidence type="ECO:0000256" key="4">
    <source>
        <dbReference type="ARBA" id="ARBA00022692"/>
    </source>
</evidence>
<evidence type="ECO:0000256" key="5">
    <source>
        <dbReference type="ARBA" id="ARBA00022801"/>
    </source>
</evidence>
<feature type="transmembrane region" description="Helical" evidence="8">
    <location>
        <begin position="149"/>
        <end position="165"/>
    </location>
</feature>
<dbReference type="HAMAP" id="MF_00784">
    <property type="entry name" value="AgrB"/>
    <property type="match status" value="1"/>
</dbReference>
<protein>
    <recommendedName>
        <fullName evidence="8">Putative AgrB-like protein</fullName>
        <ecNumber evidence="8">3.4.-.-</ecNumber>
    </recommendedName>
</protein>
<keyword evidence="6 8" id="KW-1133">Transmembrane helix</keyword>
<dbReference type="STRING" id="84029.CROST_26790"/>
<evidence type="ECO:0000313" key="9">
    <source>
        <dbReference type="EMBL" id="URZ09598.1"/>
    </source>
</evidence>
<evidence type="ECO:0000256" key="1">
    <source>
        <dbReference type="ARBA" id="ARBA00022475"/>
    </source>
</evidence>
<dbReference type="Pfam" id="PF04647">
    <property type="entry name" value="AgrB"/>
    <property type="match status" value="1"/>
</dbReference>
<dbReference type="AlphaFoldDB" id="A0A1S8MBV1"/>
<organism evidence="9 10">
    <name type="scientific">Clostridium felsineum</name>
    <dbReference type="NCBI Taxonomy" id="36839"/>
    <lineage>
        <taxon>Bacteria</taxon>
        <taxon>Bacillati</taxon>
        <taxon>Bacillota</taxon>
        <taxon>Clostridia</taxon>
        <taxon>Eubacteriales</taxon>
        <taxon>Clostridiaceae</taxon>
        <taxon>Clostridium</taxon>
    </lineage>
</organism>
<keyword evidence="2 8" id="KW-0673">Quorum sensing</keyword>
<dbReference type="GO" id="GO:0006508">
    <property type="term" value="P:proteolysis"/>
    <property type="evidence" value="ECO:0007669"/>
    <property type="project" value="UniProtKB-KW"/>
</dbReference>
<evidence type="ECO:0000313" key="10">
    <source>
        <dbReference type="Proteomes" id="UP000190951"/>
    </source>
</evidence>
<keyword evidence="4 8" id="KW-0812">Transmembrane</keyword>
<comment type="subcellular location">
    <subcellularLocation>
        <location evidence="8">Cell membrane</location>
        <topology evidence="8">Multi-pass membrane protein</topology>
    </subcellularLocation>
</comment>
<keyword evidence="3 8" id="KW-0645">Protease</keyword>
<feature type="transmembrane region" description="Helical" evidence="8">
    <location>
        <begin position="84"/>
        <end position="102"/>
    </location>
</feature>
<comment type="similarity">
    <text evidence="8">Belongs to the AgrB family.</text>
</comment>
<gene>
    <name evidence="9" type="primary">agrB</name>
    <name evidence="9" type="ORF">CROST_002790</name>
</gene>
<evidence type="ECO:0000256" key="6">
    <source>
        <dbReference type="ARBA" id="ARBA00022989"/>
    </source>
</evidence>
<evidence type="ECO:0000256" key="2">
    <source>
        <dbReference type="ARBA" id="ARBA00022654"/>
    </source>
</evidence>
<reference evidence="9 10" key="1">
    <citation type="submission" date="2022-04" db="EMBL/GenBank/DDBJ databases">
        <title>Genome sequence of C. roseum typestrain.</title>
        <authorList>
            <person name="Poehlein A."/>
            <person name="Schoch T."/>
            <person name="Duerre P."/>
            <person name="Daniel R."/>
        </authorList>
    </citation>
    <scope>NUCLEOTIDE SEQUENCE [LARGE SCALE GENOMIC DNA]</scope>
    <source>
        <strain evidence="9 10">DSM 7320</strain>
    </source>
</reference>
<comment type="function">
    <text evidence="8">May be involved in the proteolytic processing of a quorum sensing system signal molecule precursor.</text>
</comment>
<accession>A0A1S8MBV1</accession>
<name>A0A1S8MBV1_9CLOT</name>
<sequence length="206" mass="23675">MKEKLNFVEKLSQDVAIKLNKHLKKEGIELVKLKFGLEVIFINMFKIIIIFLAAYYCKLLKEAVIMLAVFGCLRSNAFGLHAKNSIVCTLMSLLMFVLGGYLSRYLMFNNYIVVISFCIIILFLLKYAPGDTEAHPLVGEKLRNRLKKNAVIIGVLLMVVALIVPDKEIKTCIILSGFYETISILPITYKILKRRYKNYYEFEKTS</sequence>
<proteinExistence type="inferred from homology"/>
<keyword evidence="7 8" id="KW-0472">Membrane</keyword>
<dbReference type="SMART" id="SM00793">
    <property type="entry name" value="AgrB"/>
    <property type="match status" value="1"/>
</dbReference>
<keyword evidence="5 8" id="KW-0378">Hydrolase</keyword>
<feature type="transmembrane region" description="Helical" evidence="8">
    <location>
        <begin position="39"/>
        <end position="57"/>
    </location>
</feature>
<dbReference type="EC" id="3.4.-.-" evidence="8"/>
<evidence type="ECO:0000256" key="7">
    <source>
        <dbReference type="ARBA" id="ARBA00023136"/>
    </source>
</evidence>